<evidence type="ECO:0000313" key="11">
    <source>
        <dbReference type="Proteomes" id="UP000198749"/>
    </source>
</evidence>
<dbReference type="SUPFAM" id="SSF52972">
    <property type="entry name" value="ITPase-like"/>
    <property type="match status" value="1"/>
</dbReference>
<dbReference type="CDD" id="cd00555">
    <property type="entry name" value="Maf"/>
    <property type="match status" value="1"/>
</dbReference>
<dbReference type="InterPro" id="IPR003697">
    <property type="entry name" value="Maf-like"/>
</dbReference>
<proteinExistence type="inferred from homology"/>
<dbReference type="NCBIfam" id="TIGR00172">
    <property type="entry name" value="maf"/>
    <property type="match status" value="1"/>
</dbReference>
<organism evidence="10 11">
    <name type="scientific">Amphritea atlantica</name>
    <dbReference type="NCBI Taxonomy" id="355243"/>
    <lineage>
        <taxon>Bacteria</taxon>
        <taxon>Pseudomonadati</taxon>
        <taxon>Pseudomonadota</taxon>
        <taxon>Gammaproteobacteria</taxon>
        <taxon>Oceanospirillales</taxon>
        <taxon>Oceanospirillaceae</taxon>
        <taxon>Amphritea</taxon>
    </lineage>
</organism>
<dbReference type="GO" id="GO:0005737">
    <property type="term" value="C:cytoplasm"/>
    <property type="evidence" value="ECO:0007669"/>
    <property type="project" value="UniProtKB-SubCell"/>
</dbReference>
<sequence length="192" mass="21221">MSRLILASSSPFRKAILDKLNIVYEAVSPDIDETRFDSETPQQYVARLAREKAEALQTDYPDALIIGSDQTAIINGKTIGKPGSFDNACQQLRDASGKKITFLTGLSLLNSQTGSCETDVVPFHVYFRHLTPTMIEHYLKAEQPYNCAGSFKSEGLGIALFEKLEGDDPNTLIGLPLIRLIRMLENQGTIII</sequence>
<dbReference type="Gene3D" id="3.90.950.10">
    <property type="match status" value="1"/>
</dbReference>
<comment type="function">
    <text evidence="6 9">Nucleoside triphosphate pyrophosphatase that hydrolyzes 7-methyl-GTP (m(7)GTP). May have a dual role in cell division arrest and in preventing the incorporation of modified nucleotides into cellular nucleic acids.</text>
</comment>
<dbReference type="AlphaFoldDB" id="A0A1H9IIT2"/>
<comment type="caution">
    <text evidence="9">Lacks conserved residue(s) required for the propagation of feature annotation.</text>
</comment>
<dbReference type="GO" id="GO:0009117">
    <property type="term" value="P:nucleotide metabolic process"/>
    <property type="evidence" value="ECO:0007669"/>
    <property type="project" value="UniProtKB-KW"/>
</dbReference>
<dbReference type="PANTHER" id="PTHR43213">
    <property type="entry name" value="BIFUNCTIONAL DTTP/UTP PYROPHOSPHATASE/METHYLTRANSFERASE PROTEIN-RELATED"/>
    <property type="match status" value="1"/>
</dbReference>
<dbReference type="OrthoDB" id="9813694at2"/>
<evidence type="ECO:0000256" key="7">
    <source>
        <dbReference type="ARBA" id="ARBA00060749"/>
    </source>
</evidence>
<dbReference type="STRING" id="355243.SAMN03080615_02585"/>
<keyword evidence="3 9" id="KW-0378">Hydrolase</keyword>
<feature type="site" description="Important for substrate specificity" evidence="9">
    <location>
        <position position="12"/>
    </location>
</feature>
<evidence type="ECO:0000256" key="2">
    <source>
        <dbReference type="ARBA" id="ARBA00022490"/>
    </source>
</evidence>
<evidence type="ECO:0000256" key="9">
    <source>
        <dbReference type="HAMAP-Rule" id="MF_00528"/>
    </source>
</evidence>
<protein>
    <recommendedName>
        <fullName evidence="8 9">7-methyl-GTP pyrophosphatase</fullName>
        <shortName evidence="9">m(7)GTP pyrophosphatase</shortName>
        <ecNumber evidence="9">3.6.1.-</ecNumber>
    </recommendedName>
</protein>
<comment type="cofactor">
    <cofactor evidence="9">
        <name>a divalent metal cation</name>
        <dbReference type="ChEBI" id="CHEBI:60240"/>
    </cofactor>
</comment>
<dbReference type="RefSeq" id="WP_091358872.1">
    <property type="nucleotide sequence ID" value="NZ_AP025284.1"/>
</dbReference>
<dbReference type="GO" id="GO:0047429">
    <property type="term" value="F:nucleoside triphosphate diphosphatase activity"/>
    <property type="evidence" value="ECO:0007669"/>
    <property type="project" value="InterPro"/>
</dbReference>
<reference evidence="11" key="1">
    <citation type="submission" date="2016-10" db="EMBL/GenBank/DDBJ databases">
        <authorList>
            <person name="Varghese N."/>
            <person name="Submissions S."/>
        </authorList>
    </citation>
    <scope>NUCLEOTIDE SEQUENCE [LARGE SCALE GENOMIC DNA]</scope>
    <source>
        <strain evidence="11">DSM 18887</strain>
    </source>
</reference>
<feature type="site" description="Important for substrate specificity" evidence="9">
    <location>
        <position position="154"/>
    </location>
</feature>
<dbReference type="InterPro" id="IPR029001">
    <property type="entry name" value="ITPase-like_fam"/>
</dbReference>
<dbReference type="PANTHER" id="PTHR43213:SF10">
    <property type="entry name" value="7-METHYL-GTP PYROPHOSPHATASE"/>
    <property type="match status" value="1"/>
</dbReference>
<keyword evidence="4 9" id="KW-0546">Nucleotide metabolism</keyword>
<dbReference type="PIRSF" id="PIRSF006305">
    <property type="entry name" value="Maf"/>
    <property type="match status" value="1"/>
</dbReference>
<accession>A0A1H9IIT2</accession>
<evidence type="ECO:0000256" key="4">
    <source>
        <dbReference type="ARBA" id="ARBA00023080"/>
    </source>
</evidence>
<comment type="subcellular location">
    <subcellularLocation>
        <location evidence="1 9">Cytoplasm</location>
    </subcellularLocation>
</comment>
<gene>
    <name evidence="10" type="ORF">SAMN03080615_02585</name>
</gene>
<evidence type="ECO:0000256" key="8">
    <source>
        <dbReference type="ARBA" id="ARBA00068163"/>
    </source>
</evidence>
<name>A0A1H9IIT2_9GAMM</name>
<dbReference type="EMBL" id="FOGB01000007">
    <property type="protein sequence ID" value="SEQ74457.1"/>
    <property type="molecule type" value="Genomic_DNA"/>
</dbReference>
<dbReference type="HAMAP" id="MF_00528">
    <property type="entry name" value="Maf"/>
    <property type="match status" value="1"/>
</dbReference>
<comment type="similarity">
    <text evidence="7 9">Belongs to the Maf family. YceF subfamily.</text>
</comment>
<evidence type="ECO:0000256" key="6">
    <source>
        <dbReference type="ARBA" id="ARBA00053369"/>
    </source>
</evidence>
<feature type="active site" description="Proton acceptor" evidence="9">
    <location>
        <position position="69"/>
    </location>
</feature>
<dbReference type="EC" id="3.6.1.-" evidence="9"/>
<dbReference type="FunFam" id="3.90.950.10:FF:000005">
    <property type="entry name" value="7-methyl-GTP pyrophosphatase"/>
    <property type="match status" value="1"/>
</dbReference>
<evidence type="ECO:0000256" key="1">
    <source>
        <dbReference type="ARBA" id="ARBA00004496"/>
    </source>
</evidence>
<keyword evidence="11" id="KW-1185">Reference proteome</keyword>
<evidence type="ECO:0000256" key="5">
    <source>
        <dbReference type="ARBA" id="ARBA00050213"/>
    </source>
</evidence>
<evidence type="ECO:0000256" key="3">
    <source>
        <dbReference type="ARBA" id="ARBA00022801"/>
    </source>
</evidence>
<dbReference type="Proteomes" id="UP000198749">
    <property type="component" value="Unassembled WGS sequence"/>
</dbReference>
<evidence type="ECO:0000313" key="10">
    <source>
        <dbReference type="EMBL" id="SEQ74457.1"/>
    </source>
</evidence>
<keyword evidence="2 9" id="KW-0963">Cytoplasm</keyword>
<dbReference type="Pfam" id="PF02545">
    <property type="entry name" value="Maf"/>
    <property type="match status" value="1"/>
</dbReference>
<comment type="catalytic activity">
    <reaction evidence="5 9">
        <text>N(7)-methyl-GTP + H2O = N(7)-methyl-GMP + diphosphate + H(+)</text>
        <dbReference type="Rhea" id="RHEA:58744"/>
        <dbReference type="ChEBI" id="CHEBI:15377"/>
        <dbReference type="ChEBI" id="CHEBI:15378"/>
        <dbReference type="ChEBI" id="CHEBI:33019"/>
        <dbReference type="ChEBI" id="CHEBI:58285"/>
        <dbReference type="ChEBI" id="CHEBI:87133"/>
    </reaction>
</comment>
<feature type="site" description="Important for substrate specificity" evidence="9">
    <location>
        <position position="70"/>
    </location>
</feature>